<protein>
    <submittedName>
        <fullName evidence="1">Uncharacterized protein</fullName>
    </submittedName>
</protein>
<name>A0ACD3A422_9AGAR</name>
<dbReference type="EMBL" id="ML208751">
    <property type="protein sequence ID" value="TFK60623.1"/>
    <property type="molecule type" value="Genomic_DNA"/>
</dbReference>
<evidence type="ECO:0000313" key="2">
    <source>
        <dbReference type="Proteomes" id="UP000308600"/>
    </source>
</evidence>
<sequence>MLLLLLPLLLGAQAVPVTTGPETTPTIAHTIIWGIEPRSDGPGLVERTMLSIVRSCLLTIAACVYRAVHQNIPDPKAGWWRRQAVRAKITVYALIAPEAMVWWAMRQWYGAKEVAEQAYVELQWTRTHGHFVQMGGLGRLDDQRVLHPPTLIKLLKAGQIDIRELERVTEKRIDDKSKEDILSKGIVALQTTWFVFECLARLHQGLPLLELEVVTLAFAVFNTLTYAFWWHKPLNVLCPIHLHILPKAPNTRPSVPGSTEMSGKPPSTSSELLPSDQAVNPSSTGGNSPLLDTSSSRTVGAGKSVSRVVGTIWKWIGAVGKAVKEDVERRSWWKTIWKRLIKGLFLAVAGPLRELINDEDVHDDATHVGTFYGMEFLNEKRGVVWLSSCFIGMIFGAIHFLSWHSAFPTHPQLLLWRISSIVLVVEPFCLALEGIFDDIIDAGLSFETWKEGVASTLFLFLFPISLLIGPLVYILARMALLVLAFLTLRNPPSTAFQTISWTTYIPHL</sequence>
<keyword evidence="2" id="KW-1185">Reference proteome</keyword>
<gene>
    <name evidence="1" type="ORF">BDN72DRAFT_828806</name>
</gene>
<evidence type="ECO:0000313" key="1">
    <source>
        <dbReference type="EMBL" id="TFK60623.1"/>
    </source>
</evidence>
<dbReference type="Proteomes" id="UP000308600">
    <property type="component" value="Unassembled WGS sequence"/>
</dbReference>
<proteinExistence type="predicted"/>
<organism evidence="1 2">
    <name type="scientific">Pluteus cervinus</name>
    <dbReference type="NCBI Taxonomy" id="181527"/>
    <lineage>
        <taxon>Eukaryota</taxon>
        <taxon>Fungi</taxon>
        <taxon>Dikarya</taxon>
        <taxon>Basidiomycota</taxon>
        <taxon>Agaricomycotina</taxon>
        <taxon>Agaricomycetes</taxon>
        <taxon>Agaricomycetidae</taxon>
        <taxon>Agaricales</taxon>
        <taxon>Pluteineae</taxon>
        <taxon>Pluteaceae</taxon>
        <taxon>Pluteus</taxon>
    </lineage>
</organism>
<reference evidence="1 2" key="1">
    <citation type="journal article" date="2019" name="Nat. Ecol. Evol.">
        <title>Megaphylogeny resolves global patterns of mushroom evolution.</title>
        <authorList>
            <person name="Varga T."/>
            <person name="Krizsan K."/>
            <person name="Foldi C."/>
            <person name="Dima B."/>
            <person name="Sanchez-Garcia M."/>
            <person name="Sanchez-Ramirez S."/>
            <person name="Szollosi G.J."/>
            <person name="Szarkandi J.G."/>
            <person name="Papp V."/>
            <person name="Albert L."/>
            <person name="Andreopoulos W."/>
            <person name="Angelini C."/>
            <person name="Antonin V."/>
            <person name="Barry K.W."/>
            <person name="Bougher N.L."/>
            <person name="Buchanan P."/>
            <person name="Buyck B."/>
            <person name="Bense V."/>
            <person name="Catcheside P."/>
            <person name="Chovatia M."/>
            <person name="Cooper J."/>
            <person name="Damon W."/>
            <person name="Desjardin D."/>
            <person name="Finy P."/>
            <person name="Geml J."/>
            <person name="Haridas S."/>
            <person name="Hughes K."/>
            <person name="Justo A."/>
            <person name="Karasinski D."/>
            <person name="Kautmanova I."/>
            <person name="Kiss B."/>
            <person name="Kocsube S."/>
            <person name="Kotiranta H."/>
            <person name="LaButti K.M."/>
            <person name="Lechner B.E."/>
            <person name="Liimatainen K."/>
            <person name="Lipzen A."/>
            <person name="Lukacs Z."/>
            <person name="Mihaltcheva S."/>
            <person name="Morgado L.N."/>
            <person name="Niskanen T."/>
            <person name="Noordeloos M.E."/>
            <person name="Ohm R.A."/>
            <person name="Ortiz-Santana B."/>
            <person name="Ovrebo C."/>
            <person name="Racz N."/>
            <person name="Riley R."/>
            <person name="Savchenko A."/>
            <person name="Shiryaev A."/>
            <person name="Soop K."/>
            <person name="Spirin V."/>
            <person name="Szebenyi C."/>
            <person name="Tomsovsky M."/>
            <person name="Tulloss R.E."/>
            <person name="Uehling J."/>
            <person name="Grigoriev I.V."/>
            <person name="Vagvolgyi C."/>
            <person name="Papp T."/>
            <person name="Martin F.M."/>
            <person name="Miettinen O."/>
            <person name="Hibbett D.S."/>
            <person name="Nagy L.G."/>
        </authorList>
    </citation>
    <scope>NUCLEOTIDE SEQUENCE [LARGE SCALE GENOMIC DNA]</scope>
    <source>
        <strain evidence="1 2">NL-1719</strain>
    </source>
</reference>
<accession>A0ACD3A422</accession>